<proteinExistence type="predicted"/>
<dbReference type="Proteomes" id="UP000479000">
    <property type="component" value="Unassembled WGS sequence"/>
</dbReference>
<dbReference type="AlphaFoldDB" id="A0A6H5G2Y8"/>
<protein>
    <submittedName>
        <fullName evidence="1">Uncharacterized protein</fullName>
    </submittedName>
</protein>
<dbReference type="EMBL" id="CADCXU010004607">
    <property type="protein sequence ID" value="CAA9996409.1"/>
    <property type="molecule type" value="Genomic_DNA"/>
</dbReference>
<organism evidence="1 2">
    <name type="scientific">Nesidiocoris tenuis</name>
    <dbReference type="NCBI Taxonomy" id="355587"/>
    <lineage>
        <taxon>Eukaryota</taxon>
        <taxon>Metazoa</taxon>
        <taxon>Ecdysozoa</taxon>
        <taxon>Arthropoda</taxon>
        <taxon>Hexapoda</taxon>
        <taxon>Insecta</taxon>
        <taxon>Pterygota</taxon>
        <taxon>Neoptera</taxon>
        <taxon>Paraneoptera</taxon>
        <taxon>Hemiptera</taxon>
        <taxon>Heteroptera</taxon>
        <taxon>Panheteroptera</taxon>
        <taxon>Cimicomorpha</taxon>
        <taxon>Miridae</taxon>
        <taxon>Dicyphina</taxon>
        <taxon>Nesidiocoris</taxon>
    </lineage>
</organism>
<evidence type="ECO:0000313" key="1">
    <source>
        <dbReference type="EMBL" id="CAA9996409.1"/>
    </source>
</evidence>
<evidence type="ECO:0000313" key="2">
    <source>
        <dbReference type="Proteomes" id="UP000479000"/>
    </source>
</evidence>
<gene>
    <name evidence="1" type="ORF">NTEN_LOCUS2942</name>
</gene>
<accession>A0A6H5G2Y8</accession>
<reference evidence="1 2" key="1">
    <citation type="submission" date="2020-02" db="EMBL/GenBank/DDBJ databases">
        <authorList>
            <person name="Ferguson B K."/>
        </authorList>
    </citation>
    <scope>NUCLEOTIDE SEQUENCE [LARGE SCALE GENOMIC DNA]</scope>
</reference>
<sequence length="207" mass="22620">MNGSTRQPSSPRSRPFVPHSAYCAALGLLCGTLQIRDAMATAGHAHRRLEPPVGKIRLLNLFGQQCPPHHGLKNSSGWTVSRLKDGITRTAQPVIVLSEELSHRDVWHSAPLPAWTCGTQPIRGAIATAGHAHRRLKPSPGDLTSSAWRRDFSSVEARLPQPGDVTSPAWRRDFSSLETCLLQPGDVTSPAWRRDFTSLETQNVSAV</sequence>
<name>A0A6H5G2Y8_9HEMI</name>
<keyword evidence="2" id="KW-1185">Reference proteome</keyword>